<protein>
    <submittedName>
        <fullName evidence="2">Uncharacterized protein</fullName>
    </submittedName>
</protein>
<keyword evidence="1" id="KW-0472">Membrane</keyword>
<evidence type="ECO:0000313" key="2">
    <source>
        <dbReference type="EMBL" id="MCG9025688.1"/>
    </source>
</evidence>
<dbReference type="AlphaFoldDB" id="A0ABD4SQX0"/>
<reference evidence="2 3" key="1">
    <citation type="submission" date="2021-10" db="EMBL/GenBank/DDBJ databases">
        <title>Whole-genome sequencing analysis of Laribacter hongkongensis: virulence gene profiles, carbohydrate-active enzyme prediction, and antimicrobial resistance characterization.</title>
        <authorList>
            <person name="Yuan P."/>
            <person name="Zhan Y."/>
            <person name="Chen D."/>
        </authorList>
    </citation>
    <scope>NUCLEOTIDE SEQUENCE [LARGE SCALE GENOMIC DNA]</scope>
    <source>
        <strain evidence="2 3">W67</strain>
    </source>
</reference>
<feature type="transmembrane region" description="Helical" evidence="1">
    <location>
        <begin position="32"/>
        <end position="56"/>
    </location>
</feature>
<evidence type="ECO:0000256" key="1">
    <source>
        <dbReference type="SAM" id="Phobius"/>
    </source>
</evidence>
<dbReference type="RefSeq" id="WP_239893870.1">
    <property type="nucleotide sequence ID" value="NZ_JAJAXM010000010.1"/>
</dbReference>
<feature type="transmembrane region" description="Helical" evidence="1">
    <location>
        <begin position="7"/>
        <end position="26"/>
    </location>
</feature>
<name>A0ABD4SQX0_9NEIS</name>
<keyword evidence="1" id="KW-1133">Transmembrane helix</keyword>
<keyword evidence="1" id="KW-0812">Transmembrane</keyword>
<evidence type="ECO:0000313" key="3">
    <source>
        <dbReference type="Proteomes" id="UP001200247"/>
    </source>
</evidence>
<proteinExistence type="predicted"/>
<dbReference type="Proteomes" id="UP001200247">
    <property type="component" value="Unassembled WGS sequence"/>
</dbReference>
<comment type="caution">
    <text evidence="2">The sequence shown here is derived from an EMBL/GenBank/DDBJ whole genome shotgun (WGS) entry which is preliminary data.</text>
</comment>
<gene>
    <name evidence="2" type="ORF">LH440_07185</name>
</gene>
<sequence length="186" mass="20561">MKRPENLLPLIVAGLAYFYMPISAWTSMQSGLLAFMGLLVAAVVQVIPVTANFLQIDGLNVSQAKKLSLALESQQNFWLGLLASSVDAAIIIIILTPIESVISKANDADTYKACISSFCAFVFSFVFVKIFHIFPGIISLQRYRSSILIEIAEQKAREEAIKKLLPIPHNTEADKNYGKIIQPPEF</sequence>
<feature type="transmembrane region" description="Helical" evidence="1">
    <location>
        <begin position="110"/>
        <end position="134"/>
    </location>
</feature>
<accession>A0ABD4SQX0</accession>
<feature type="transmembrane region" description="Helical" evidence="1">
    <location>
        <begin position="77"/>
        <end position="98"/>
    </location>
</feature>
<dbReference type="EMBL" id="JAJAXM010000010">
    <property type="protein sequence ID" value="MCG9025688.1"/>
    <property type="molecule type" value="Genomic_DNA"/>
</dbReference>
<organism evidence="2 3">
    <name type="scientific">Laribacter hongkongensis</name>
    <dbReference type="NCBI Taxonomy" id="168471"/>
    <lineage>
        <taxon>Bacteria</taxon>
        <taxon>Pseudomonadati</taxon>
        <taxon>Pseudomonadota</taxon>
        <taxon>Betaproteobacteria</taxon>
        <taxon>Neisseriales</taxon>
        <taxon>Aquaspirillaceae</taxon>
        <taxon>Laribacter</taxon>
    </lineage>
</organism>